<gene>
    <name evidence="1" type="ORF">RCC_04977</name>
</gene>
<dbReference type="AlphaFoldDB" id="A0A2D3USC1"/>
<proteinExistence type="predicted"/>
<reference evidence="1 2" key="1">
    <citation type="submission" date="2016-03" db="EMBL/GenBank/DDBJ databases">
        <authorList>
            <person name="Ploux O."/>
        </authorList>
    </citation>
    <scope>NUCLEOTIDE SEQUENCE [LARGE SCALE GENOMIC DNA]</scope>
    <source>
        <strain evidence="1 2">URUG2</strain>
    </source>
</reference>
<dbReference type="Proteomes" id="UP000225277">
    <property type="component" value="Unassembled WGS sequence"/>
</dbReference>
<keyword evidence="2" id="KW-1185">Reference proteome</keyword>
<accession>A0A2D3USC1</accession>
<organism evidence="1 2">
    <name type="scientific">Ramularia collo-cygni</name>
    <dbReference type="NCBI Taxonomy" id="112498"/>
    <lineage>
        <taxon>Eukaryota</taxon>
        <taxon>Fungi</taxon>
        <taxon>Dikarya</taxon>
        <taxon>Ascomycota</taxon>
        <taxon>Pezizomycotina</taxon>
        <taxon>Dothideomycetes</taxon>
        <taxon>Dothideomycetidae</taxon>
        <taxon>Mycosphaerellales</taxon>
        <taxon>Mycosphaerellaceae</taxon>
        <taxon>Ramularia</taxon>
    </lineage>
</organism>
<evidence type="ECO:0000313" key="1">
    <source>
        <dbReference type="EMBL" id="CZT19131.1"/>
    </source>
</evidence>
<evidence type="ECO:0000313" key="2">
    <source>
        <dbReference type="Proteomes" id="UP000225277"/>
    </source>
</evidence>
<dbReference type="RefSeq" id="XP_023626021.1">
    <property type="nucleotide sequence ID" value="XM_023770253.1"/>
</dbReference>
<name>A0A2D3USC1_9PEZI</name>
<dbReference type="EMBL" id="FJUY01000007">
    <property type="protein sequence ID" value="CZT19131.1"/>
    <property type="molecule type" value="Genomic_DNA"/>
</dbReference>
<dbReference type="GeneID" id="35600145"/>
<protein>
    <submittedName>
        <fullName evidence="1">Uncharacterized protein</fullName>
    </submittedName>
</protein>
<sequence length="43" mass="4838">MCAKIEKLLQEQPEEEAGLAEVRHFVTEYEKSKGEVASDRGDS</sequence>